<dbReference type="GO" id="GO:0005524">
    <property type="term" value="F:ATP binding"/>
    <property type="evidence" value="ECO:0007669"/>
    <property type="project" value="UniProtKB-KW"/>
</dbReference>
<sequence length="622" mass="66401">MRSSQRCGREEIPDDVVPAPLGPTEVKTPIRVFLLALWIDRGGDDVSHRKFTGKDRRMLGTLLLVQIFASLKCAAVSLALIYYVKFLYSAEAGAPREAPEYRYGIVQRLPLPILLQTSMSLLREAEKCLANQGSHAALNALITTLHQSGQWLERVRDADARRTRGTPKSEVDGRLVAVKDNICTRDLPTTCASNALNKFVSPFNATVVQQLEDAGAIVAGKANLDEFGMGSHSIHSSFGPVRSSRRGHDAENLSAGGSSGGSAVAVATAQCYAALGTDTGGSVRLPAAYTGTVGFKPSYGLISRWGVVAYANSLDTVGVLGRDVASVRHVFGVVNKHDSRDPTNLSPSSRSRIDSHLRMPALASRANSPLRIGVPLEYNISELSSSARHAWSRSLAYLRRQGHSIQTVSLPTTKLALSAYYVLAPAEASSNLAKYDGVRYGSRPEAPDGNASSESYLYAKTRGEGLGSEVKRRILLGAFSLSADAMDNYFIQAQRVRRLVQHDFNAAFRACQPLISSQMGTMSESADAGVDVLICPTAPSSPPCISSLIGPDATSSPLEAYTNDVFTVPASLAGLPAISVPVTTESAGDAEDGDLAGIQIIGQYGDDELVLKVAELLEGRHL</sequence>
<dbReference type="PANTHER" id="PTHR11895:SF7">
    <property type="entry name" value="GLUTAMYL-TRNA(GLN) AMIDOTRANSFERASE SUBUNIT A, MITOCHONDRIAL"/>
    <property type="match status" value="1"/>
</dbReference>
<dbReference type="HAMAP" id="MF_00120">
    <property type="entry name" value="GatA"/>
    <property type="match status" value="1"/>
</dbReference>
<evidence type="ECO:0000313" key="11">
    <source>
        <dbReference type="EMBL" id="GKZ26749.1"/>
    </source>
</evidence>
<dbReference type="EC" id="6.3.5.7" evidence="7"/>
<dbReference type="Proteomes" id="UP001143548">
    <property type="component" value="Unassembled WGS sequence"/>
</dbReference>
<keyword evidence="9" id="KW-0812">Transmembrane</keyword>
<evidence type="ECO:0000256" key="1">
    <source>
        <dbReference type="ARBA" id="ARBA00008069"/>
    </source>
</evidence>
<evidence type="ECO:0000313" key="12">
    <source>
        <dbReference type="Proteomes" id="UP001143548"/>
    </source>
</evidence>
<feature type="active site" description="Charge relay system" evidence="7">
    <location>
        <position position="258"/>
    </location>
</feature>
<dbReference type="PROSITE" id="PS00571">
    <property type="entry name" value="AMIDASES"/>
    <property type="match status" value="1"/>
</dbReference>
<dbReference type="EMBL" id="BROQ01000161">
    <property type="protein sequence ID" value="GKZ26749.1"/>
    <property type="molecule type" value="Genomic_DNA"/>
</dbReference>
<reference evidence="11" key="1">
    <citation type="submission" date="2022-07" db="EMBL/GenBank/DDBJ databases">
        <title>Taxonomy of Aspergillus series Nigri: significant species reduction supported by multi-species coalescent approaches.</title>
        <authorList>
            <person name="Bian C."/>
            <person name="Kusuya Y."/>
            <person name="Sklenar F."/>
            <person name="D'hooge E."/>
            <person name="Yaguchi T."/>
            <person name="Takahashi H."/>
            <person name="Hubka V."/>
        </authorList>
    </citation>
    <scope>NUCLEOTIDE SEQUENCE</scope>
    <source>
        <strain evidence="11">CBS 733.88</strain>
    </source>
</reference>
<evidence type="ECO:0000256" key="3">
    <source>
        <dbReference type="ARBA" id="ARBA00022741"/>
    </source>
</evidence>
<feature type="transmembrane region" description="Helical" evidence="9">
    <location>
        <begin position="59"/>
        <end position="84"/>
    </location>
</feature>
<evidence type="ECO:0000259" key="10">
    <source>
        <dbReference type="Pfam" id="PF01425"/>
    </source>
</evidence>
<evidence type="ECO:0000256" key="8">
    <source>
        <dbReference type="SAM" id="MobiDB-lite"/>
    </source>
</evidence>
<dbReference type="InterPro" id="IPR020556">
    <property type="entry name" value="Amidase_CS"/>
</dbReference>
<protein>
    <recommendedName>
        <fullName evidence="7">Glutamyl-tRNA(Gln) amidotransferase subunit A, mitochondrial</fullName>
        <shortName evidence="7">Glu-AdT subunit A</shortName>
        <ecNumber evidence="7">6.3.5.7</ecNumber>
    </recommendedName>
</protein>
<keyword evidence="9" id="KW-1133">Transmembrane helix</keyword>
<feature type="region of interest" description="Disordered" evidence="8">
    <location>
        <begin position="238"/>
        <end position="259"/>
    </location>
</feature>
<dbReference type="AlphaFoldDB" id="A0A9W6DRB7"/>
<dbReference type="SUPFAM" id="SSF75304">
    <property type="entry name" value="Amidase signature (AS) enzymes"/>
    <property type="match status" value="1"/>
</dbReference>
<dbReference type="GO" id="GO:0070681">
    <property type="term" value="P:glutaminyl-tRNAGln biosynthesis via transamidation"/>
    <property type="evidence" value="ECO:0007669"/>
    <property type="project" value="UniProtKB-UniRule"/>
</dbReference>
<dbReference type="InterPro" id="IPR004412">
    <property type="entry name" value="GatA"/>
</dbReference>
<evidence type="ECO:0000256" key="9">
    <source>
        <dbReference type="SAM" id="Phobius"/>
    </source>
</evidence>
<dbReference type="InterPro" id="IPR023631">
    <property type="entry name" value="Amidase_dom"/>
</dbReference>
<evidence type="ECO:0000256" key="4">
    <source>
        <dbReference type="ARBA" id="ARBA00022840"/>
    </source>
</evidence>
<dbReference type="GO" id="GO:0005739">
    <property type="term" value="C:mitochondrion"/>
    <property type="evidence" value="ECO:0007669"/>
    <property type="project" value="UniProtKB-SubCell"/>
</dbReference>
<feature type="domain" description="Amidase" evidence="10">
    <location>
        <begin position="134"/>
        <end position="611"/>
    </location>
</feature>
<feature type="active site" description="Charge relay system" evidence="7">
    <location>
        <position position="179"/>
    </location>
</feature>
<comment type="catalytic activity">
    <reaction evidence="6 7">
        <text>L-glutamyl-tRNA(Gln) + L-glutamine + ATP + H2O = L-glutaminyl-tRNA(Gln) + L-glutamate + ADP + phosphate + H(+)</text>
        <dbReference type="Rhea" id="RHEA:17521"/>
        <dbReference type="Rhea" id="RHEA-COMP:9681"/>
        <dbReference type="Rhea" id="RHEA-COMP:9684"/>
        <dbReference type="ChEBI" id="CHEBI:15377"/>
        <dbReference type="ChEBI" id="CHEBI:15378"/>
        <dbReference type="ChEBI" id="CHEBI:29985"/>
        <dbReference type="ChEBI" id="CHEBI:30616"/>
        <dbReference type="ChEBI" id="CHEBI:43474"/>
        <dbReference type="ChEBI" id="CHEBI:58359"/>
        <dbReference type="ChEBI" id="CHEBI:78520"/>
        <dbReference type="ChEBI" id="CHEBI:78521"/>
        <dbReference type="ChEBI" id="CHEBI:456216"/>
        <dbReference type="EC" id="6.3.5.7"/>
    </reaction>
</comment>
<comment type="subcellular location">
    <subcellularLocation>
        <location evidence="7">Mitochondrion</location>
    </subcellularLocation>
</comment>
<comment type="similarity">
    <text evidence="1 7">Belongs to the amidase family. GatA subfamily.</text>
</comment>
<evidence type="ECO:0000256" key="2">
    <source>
        <dbReference type="ARBA" id="ARBA00022598"/>
    </source>
</evidence>
<dbReference type="GO" id="GO:0050567">
    <property type="term" value="F:glutaminyl-tRNA synthase (glutamine-hydrolyzing) activity"/>
    <property type="evidence" value="ECO:0007669"/>
    <property type="project" value="UniProtKB-UniRule"/>
</dbReference>
<feature type="region of interest" description="Disordered" evidence="8">
    <location>
        <begin position="1"/>
        <end position="20"/>
    </location>
</feature>
<keyword evidence="5 7" id="KW-0648">Protein biosynthesis</keyword>
<dbReference type="Gene3D" id="3.90.1300.10">
    <property type="entry name" value="Amidase signature (AS) domain"/>
    <property type="match status" value="1"/>
</dbReference>
<keyword evidence="9" id="KW-0472">Membrane</keyword>
<name>A0A9W6DRB7_9EURO</name>
<dbReference type="InterPro" id="IPR000120">
    <property type="entry name" value="Amidase"/>
</dbReference>
<keyword evidence="3 7" id="KW-0547">Nucleotide-binding</keyword>
<dbReference type="Pfam" id="PF01425">
    <property type="entry name" value="Amidase"/>
    <property type="match status" value="1"/>
</dbReference>
<comment type="function">
    <text evidence="7">Allows the formation of correctly charged Gln-tRNA(Gln) through the transamidation of misacylated Glu-tRNA(Gln) in the mitochondria. The reaction takes place in the presence of glutamine and ATP through an activated gamma-phospho-Glu-tRNA(Gln).</text>
</comment>
<dbReference type="GO" id="GO:0032543">
    <property type="term" value="P:mitochondrial translation"/>
    <property type="evidence" value="ECO:0007669"/>
    <property type="project" value="UniProtKB-UniRule"/>
</dbReference>
<keyword evidence="4 7" id="KW-0067">ATP-binding</keyword>
<feature type="active site" description="Acyl-ester intermediate" evidence="7">
    <location>
        <position position="282"/>
    </location>
</feature>
<gene>
    <name evidence="11" type="ORF">AbraCBS73388_003130</name>
</gene>
<comment type="subunit">
    <text evidence="7">Subunit of the heterotrimeric GatCAB amidotransferase (AdT) complex, composed of A, B and C subunits.</text>
</comment>
<organism evidence="11 12">
    <name type="scientific">Aspergillus brasiliensis</name>
    <dbReference type="NCBI Taxonomy" id="319629"/>
    <lineage>
        <taxon>Eukaryota</taxon>
        <taxon>Fungi</taxon>
        <taxon>Dikarya</taxon>
        <taxon>Ascomycota</taxon>
        <taxon>Pezizomycotina</taxon>
        <taxon>Eurotiomycetes</taxon>
        <taxon>Eurotiomycetidae</taxon>
        <taxon>Eurotiales</taxon>
        <taxon>Aspergillaceae</taxon>
        <taxon>Aspergillus</taxon>
        <taxon>Aspergillus subgen. Circumdati</taxon>
    </lineage>
</organism>
<keyword evidence="7" id="KW-0496">Mitochondrion</keyword>
<evidence type="ECO:0000256" key="6">
    <source>
        <dbReference type="ARBA" id="ARBA00047407"/>
    </source>
</evidence>
<accession>A0A9W6DRB7</accession>
<dbReference type="InterPro" id="IPR036928">
    <property type="entry name" value="AS_sf"/>
</dbReference>
<evidence type="ECO:0000256" key="7">
    <source>
        <dbReference type="HAMAP-Rule" id="MF_03150"/>
    </source>
</evidence>
<proteinExistence type="inferred from homology"/>
<comment type="caution">
    <text evidence="11">The sequence shown here is derived from an EMBL/GenBank/DDBJ whole genome shotgun (WGS) entry which is preliminary data.</text>
</comment>
<keyword evidence="2 7" id="KW-0436">Ligase</keyword>
<evidence type="ECO:0000256" key="5">
    <source>
        <dbReference type="ARBA" id="ARBA00022917"/>
    </source>
</evidence>
<dbReference type="PANTHER" id="PTHR11895">
    <property type="entry name" value="TRANSAMIDASE"/>
    <property type="match status" value="1"/>
</dbReference>
<dbReference type="GO" id="GO:0030956">
    <property type="term" value="C:glutamyl-tRNA(Gln) amidotransferase complex"/>
    <property type="evidence" value="ECO:0007669"/>
    <property type="project" value="UniProtKB-UniRule"/>
</dbReference>